<sequence>MFRGGRCPHDVAGERTAEIVLVTSNRGARRKVIVVPRRCRATISSVV</sequence>
<name>A0A392TGE0_9FABA</name>
<comment type="caution">
    <text evidence="1">The sequence shown here is derived from an EMBL/GenBank/DDBJ whole genome shotgun (WGS) entry which is preliminary data.</text>
</comment>
<protein>
    <submittedName>
        <fullName evidence="1">Uncharacterized protein</fullName>
    </submittedName>
</protein>
<feature type="non-terminal residue" evidence="1">
    <location>
        <position position="47"/>
    </location>
</feature>
<keyword evidence="2" id="KW-1185">Reference proteome</keyword>
<evidence type="ECO:0000313" key="1">
    <source>
        <dbReference type="EMBL" id="MCI59196.1"/>
    </source>
</evidence>
<evidence type="ECO:0000313" key="2">
    <source>
        <dbReference type="Proteomes" id="UP000265520"/>
    </source>
</evidence>
<organism evidence="1 2">
    <name type="scientific">Trifolium medium</name>
    <dbReference type="NCBI Taxonomy" id="97028"/>
    <lineage>
        <taxon>Eukaryota</taxon>
        <taxon>Viridiplantae</taxon>
        <taxon>Streptophyta</taxon>
        <taxon>Embryophyta</taxon>
        <taxon>Tracheophyta</taxon>
        <taxon>Spermatophyta</taxon>
        <taxon>Magnoliopsida</taxon>
        <taxon>eudicotyledons</taxon>
        <taxon>Gunneridae</taxon>
        <taxon>Pentapetalae</taxon>
        <taxon>rosids</taxon>
        <taxon>fabids</taxon>
        <taxon>Fabales</taxon>
        <taxon>Fabaceae</taxon>
        <taxon>Papilionoideae</taxon>
        <taxon>50 kb inversion clade</taxon>
        <taxon>NPAAA clade</taxon>
        <taxon>Hologalegina</taxon>
        <taxon>IRL clade</taxon>
        <taxon>Trifolieae</taxon>
        <taxon>Trifolium</taxon>
    </lineage>
</organism>
<reference evidence="1 2" key="1">
    <citation type="journal article" date="2018" name="Front. Plant Sci.">
        <title>Red Clover (Trifolium pratense) and Zigzag Clover (T. medium) - A Picture of Genomic Similarities and Differences.</title>
        <authorList>
            <person name="Dluhosova J."/>
            <person name="Istvanek J."/>
            <person name="Nedelnik J."/>
            <person name="Repkova J."/>
        </authorList>
    </citation>
    <scope>NUCLEOTIDE SEQUENCE [LARGE SCALE GENOMIC DNA]</scope>
    <source>
        <strain evidence="2">cv. 10/8</strain>
        <tissue evidence="1">Leaf</tissue>
    </source>
</reference>
<dbReference type="EMBL" id="LXQA010558989">
    <property type="protein sequence ID" value="MCI59196.1"/>
    <property type="molecule type" value="Genomic_DNA"/>
</dbReference>
<dbReference type="AlphaFoldDB" id="A0A392TGE0"/>
<proteinExistence type="predicted"/>
<accession>A0A392TGE0</accession>
<dbReference type="Proteomes" id="UP000265520">
    <property type="component" value="Unassembled WGS sequence"/>
</dbReference>